<reference evidence="2 3" key="1">
    <citation type="submission" date="2014-04" db="EMBL/GenBank/DDBJ databases">
        <title>Evolutionary Origins and Diversification of the Mycorrhizal Mutualists.</title>
        <authorList>
            <consortium name="DOE Joint Genome Institute"/>
            <consortium name="Mycorrhizal Genomics Consortium"/>
            <person name="Kohler A."/>
            <person name="Kuo A."/>
            <person name="Nagy L.G."/>
            <person name="Floudas D."/>
            <person name="Copeland A."/>
            <person name="Barry K.W."/>
            <person name="Cichocki N."/>
            <person name="Veneault-Fourrey C."/>
            <person name="LaButti K."/>
            <person name="Lindquist E.A."/>
            <person name="Lipzen A."/>
            <person name="Lundell T."/>
            <person name="Morin E."/>
            <person name="Murat C."/>
            <person name="Riley R."/>
            <person name="Ohm R."/>
            <person name="Sun H."/>
            <person name="Tunlid A."/>
            <person name="Henrissat B."/>
            <person name="Grigoriev I.V."/>
            <person name="Hibbett D.S."/>
            <person name="Martin F."/>
        </authorList>
    </citation>
    <scope>NUCLEOTIDE SEQUENCE [LARGE SCALE GENOMIC DNA]</scope>
    <source>
        <strain evidence="2 3">MD-312</strain>
    </source>
</reference>
<organism evidence="2 3">
    <name type="scientific">Hydnomerulius pinastri MD-312</name>
    <dbReference type="NCBI Taxonomy" id="994086"/>
    <lineage>
        <taxon>Eukaryota</taxon>
        <taxon>Fungi</taxon>
        <taxon>Dikarya</taxon>
        <taxon>Basidiomycota</taxon>
        <taxon>Agaricomycotina</taxon>
        <taxon>Agaricomycetes</taxon>
        <taxon>Agaricomycetidae</taxon>
        <taxon>Boletales</taxon>
        <taxon>Boletales incertae sedis</taxon>
        <taxon>Leucogyrophana</taxon>
    </lineage>
</organism>
<sequence length="168" mass="18411">MPVCEGCQKSWASQSGYARHLSQTTYPPCAAIFAALQNYLPSQNVEGGQPVHGSNEPLHEEHPKAVGHNQMGATPSTFFEGDVFGSYEEQDLLWPDAPSEAEEELAGGDADQDDEEERDQDGELAELEGGWEPPVEAQEDGTETNEMEDEDEAHQGKSDSWTEPYIAL</sequence>
<dbReference type="AlphaFoldDB" id="A0A0C9VZ49"/>
<accession>A0A0C9VZ49</accession>
<evidence type="ECO:0000313" key="3">
    <source>
        <dbReference type="Proteomes" id="UP000053820"/>
    </source>
</evidence>
<name>A0A0C9VZ49_9AGAM</name>
<proteinExistence type="predicted"/>
<feature type="compositionally biased region" description="Acidic residues" evidence="1">
    <location>
        <begin position="99"/>
        <end position="126"/>
    </location>
</feature>
<keyword evidence="3" id="KW-1185">Reference proteome</keyword>
<evidence type="ECO:0000256" key="1">
    <source>
        <dbReference type="SAM" id="MobiDB-lite"/>
    </source>
</evidence>
<dbReference type="OrthoDB" id="10314429at2759"/>
<feature type="compositionally biased region" description="Acidic residues" evidence="1">
    <location>
        <begin position="137"/>
        <end position="152"/>
    </location>
</feature>
<gene>
    <name evidence="2" type="ORF">HYDPIDRAFT_33926</name>
</gene>
<feature type="region of interest" description="Disordered" evidence="1">
    <location>
        <begin position="46"/>
        <end position="168"/>
    </location>
</feature>
<dbReference type="EMBL" id="KN839916">
    <property type="protein sequence ID" value="KIJ58683.1"/>
    <property type="molecule type" value="Genomic_DNA"/>
</dbReference>
<dbReference type="HOGENOM" id="CLU_1708569_0_0_1"/>
<dbReference type="Proteomes" id="UP000053820">
    <property type="component" value="Unassembled WGS sequence"/>
</dbReference>
<evidence type="ECO:0000313" key="2">
    <source>
        <dbReference type="EMBL" id="KIJ58683.1"/>
    </source>
</evidence>
<protein>
    <submittedName>
        <fullName evidence="2">Uncharacterized protein</fullName>
    </submittedName>
</protein>